<accession>M4SXM0</accession>
<dbReference type="InterPro" id="IPR027446">
    <property type="entry name" value="VSG_C_dom_sf"/>
</dbReference>
<protein>
    <submittedName>
        <fullName evidence="10">Variant surface glycoprotein 1096</fullName>
    </submittedName>
</protein>
<keyword evidence="7" id="KW-0325">Glycoprotein</keyword>
<dbReference type="VEuPathDB" id="TriTrypDB:Tb427_000413800"/>
<name>M4SXM0_9TRYP</name>
<evidence type="ECO:0000256" key="5">
    <source>
        <dbReference type="ARBA" id="ARBA00022729"/>
    </source>
</evidence>
<feature type="domain" description="Trypanosome variant surface glycoprotein B-type N-terminal" evidence="9">
    <location>
        <begin position="11"/>
        <end position="356"/>
    </location>
</feature>
<keyword evidence="3" id="KW-1003">Cell membrane</keyword>
<evidence type="ECO:0000256" key="8">
    <source>
        <dbReference type="ARBA" id="ARBA00023288"/>
    </source>
</evidence>
<dbReference type="InterPro" id="IPR025932">
    <property type="entry name" value="Trypano_VSG_B_N_dom"/>
</dbReference>
<evidence type="ECO:0000259" key="9">
    <source>
        <dbReference type="Pfam" id="PF13206"/>
    </source>
</evidence>
<keyword evidence="6" id="KW-0472">Membrane</keyword>
<organism evidence="10">
    <name type="scientific">Trypanosoma brucei</name>
    <dbReference type="NCBI Taxonomy" id="5691"/>
    <lineage>
        <taxon>Eukaryota</taxon>
        <taxon>Discoba</taxon>
        <taxon>Euglenozoa</taxon>
        <taxon>Kinetoplastea</taxon>
        <taxon>Metakinetoplastina</taxon>
        <taxon>Trypanosomatida</taxon>
        <taxon>Trypanosomatidae</taxon>
        <taxon>Trypanosoma</taxon>
    </lineage>
</organism>
<dbReference type="VEuPathDB" id="TriTrypDB:Tbg972.3.100"/>
<dbReference type="GO" id="GO:0098552">
    <property type="term" value="C:side of membrane"/>
    <property type="evidence" value="ECO:0007669"/>
    <property type="project" value="UniProtKB-KW"/>
</dbReference>
<evidence type="ECO:0000256" key="6">
    <source>
        <dbReference type="ARBA" id="ARBA00023136"/>
    </source>
</evidence>
<sequence length="481" mass="51281">MRLVTQVATALIATALKSDAAFSEANAADLHLLCAAFRLGGVDIQLPDIKELDQADIDELRTMNMSTADPSWQELFKGDPNKDTWQARQAAIKKEPFLTHWEQSFTQWQQDYQRSIKTTNGKIWIAEHKAPSHEWQRQLAAHTINATLDQILSLQSTYDRIKTAVTTTKAQEVKKLICEALYGAGQTDCTPKPAVTTAHDTTWTSGCAGNGGKSIIGDMLCLCCASSGSSTQDCDNSNIDCGWSSSITAQAATVTAKCPSQKPAKLTAQVLATTIAQLKSGIRHKDQGSAIKFHLGKDPSSCTGNSGQLCLEYPAVAKGGSGGAGLDAIPWLKKMNDAQAKANEIVASAAEAQSTAMLIQLLISSAKTTYSAPAVNIQTSREDITGVVPAIPNQRQASTTNETCKLKGTGDDCKDGCKEITENGEKKCIVDAEAAKQPAQSRTGGNGETATDKCGLAKNPEECAAVKGEIPKDKKAVFWVD</sequence>
<dbReference type="VEuPathDB" id="TriTrypDB:Tb927.10.16560"/>
<evidence type="ECO:0000256" key="1">
    <source>
        <dbReference type="ARBA" id="ARBA00002523"/>
    </source>
</evidence>
<evidence type="ECO:0000256" key="4">
    <source>
        <dbReference type="ARBA" id="ARBA00022622"/>
    </source>
</evidence>
<comment type="subcellular location">
    <subcellularLocation>
        <location evidence="2">Cell membrane</location>
        <topology evidence="2">Lipid-anchor</topology>
        <topology evidence="2">GPI-anchor</topology>
    </subcellularLocation>
</comment>
<dbReference type="SUPFAM" id="SSF118251">
    <property type="entry name" value="Variant surface glycoprotein MITAT 1.2, VSG 221, C-terminal domain"/>
    <property type="match status" value="1"/>
</dbReference>
<dbReference type="Gene3D" id="4.10.110.20">
    <property type="entry name" value="Variant surface glycoprotein MITAT 1.2, VSG 221, C-terminal domain"/>
    <property type="match status" value="1"/>
</dbReference>
<evidence type="ECO:0000256" key="3">
    <source>
        <dbReference type="ARBA" id="ARBA00022475"/>
    </source>
</evidence>
<dbReference type="EMBL" id="KC612605">
    <property type="protein sequence ID" value="AGH60036.1"/>
    <property type="molecule type" value="Genomic_DNA"/>
</dbReference>
<reference evidence="10" key="2">
    <citation type="journal article" date="2014" name="Mol. Biochem. Parasitol.">
        <title>Capturing the variant surface glycoprotein repertoire (the VSGnome) of Trypanosoma brucei Lister 427.</title>
        <authorList>
            <person name="Cross G.A."/>
            <person name="Kim H.S."/>
            <person name="Wickstead B."/>
        </authorList>
    </citation>
    <scope>NUCLEOTIDE SEQUENCE</scope>
    <source>
        <strain evidence="10">Lister 427</strain>
    </source>
</reference>
<proteinExistence type="predicted"/>
<evidence type="ECO:0000256" key="2">
    <source>
        <dbReference type="ARBA" id="ARBA00004609"/>
    </source>
</evidence>
<keyword evidence="8" id="KW-0449">Lipoprotein</keyword>
<evidence type="ECO:0000313" key="10">
    <source>
        <dbReference type="EMBL" id="AGH60036.1"/>
    </source>
</evidence>
<keyword evidence="4" id="KW-0336">GPI-anchor</keyword>
<dbReference type="AlphaFoldDB" id="M4SXM0"/>
<comment type="function">
    <text evidence="1">VSG forms a coat on the surface of the parasite. The trypanosome evades the immune response of the host by expressing a series of antigenically distinct VSGs from an estimated 1000 VSG genes.</text>
</comment>
<keyword evidence="5" id="KW-0732">Signal</keyword>
<evidence type="ECO:0000256" key="7">
    <source>
        <dbReference type="ARBA" id="ARBA00023180"/>
    </source>
</evidence>
<dbReference type="GO" id="GO:0005886">
    <property type="term" value="C:plasma membrane"/>
    <property type="evidence" value="ECO:0007669"/>
    <property type="project" value="UniProtKB-SubCell"/>
</dbReference>
<dbReference type="Pfam" id="PF13206">
    <property type="entry name" value="VSG_B"/>
    <property type="match status" value="1"/>
</dbReference>
<reference evidence="10" key="1">
    <citation type="submission" date="2013-02" db="EMBL/GenBank/DDBJ databases">
        <authorList>
            <person name="Cross G.A.M."/>
            <person name="Kim H.-S."/>
            <person name="Wickstead B."/>
        </authorList>
    </citation>
    <scope>NUCLEOTIDE SEQUENCE</scope>
    <source>
        <strain evidence="10">Lister 427</strain>
    </source>
</reference>